<dbReference type="GO" id="GO:0016878">
    <property type="term" value="F:acid-thiol ligase activity"/>
    <property type="evidence" value="ECO:0007669"/>
    <property type="project" value="UniProtKB-ARBA"/>
</dbReference>
<feature type="domain" description="AMP-dependent synthetase/ligase" evidence="1">
    <location>
        <begin position="171"/>
        <end position="398"/>
    </location>
</feature>
<dbReference type="Gene3D" id="3.30.300.30">
    <property type="match status" value="1"/>
</dbReference>
<proteinExistence type="predicted"/>
<accession>A0A9D1WBN5</accession>
<dbReference type="AlphaFoldDB" id="A0A9D1WBN5"/>
<evidence type="ECO:0000259" key="1">
    <source>
        <dbReference type="Pfam" id="PF00501"/>
    </source>
</evidence>
<evidence type="ECO:0000313" key="3">
    <source>
        <dbReference type="Proteomes" id="UP000886829"/>
    </source>
</evidence>
<dbReference type="InterPro" id="IPR000873">
    <property type="entry name" value="AMP-dep_synth/lig_dom"/>
</dbReference>
<gene>
    <name evidence="2" type="ORF">H9850_01370</name>
</gene>
<dbReference type="InterPro" id="IPR042099">
    <property type="entry name" value="ANL_N_sf"/>
</dbReference>
<organism evidence="2 3">
    <name type="scientific">Candidatus Anaerobiospirillum pullistercoris</name>
    <dbReference type="NCBI Taxonomy" id="2838452"/>
    <lineage>
        <taxon>Bacteria</taxon>
        <taxon>Pseudomonadati</taxon>
        <taxon>Pseudomonadota</taxon>
        <taxon>Gammaproteobacteria</taxon>
        <taxon>Aeromonadales</taxon>
        <taxon>Succinivibrionaceae</taxon>
        <taxon>Anaerobiospirillum</taxon>
    </lineage>
</organism>
<sequence>MQEMTKLVPVLDWVKELWLQESLPLLEHEIITALGSVAAPVQQLGTQTLQQLRVEIEQRPTVSAAELQASSDAQDFAPQDQVHSAFSRTLRWSRDDQALLINGELFTPEHCRYPSPLLDSVPQLTLNKQGLKQSFLQGYFAERCGDCHDFNAVADFLREWFSSESVMQVQTSGSTGTPKKMQVEKERMCNSAALTLEYLHLKGPQCRALACMSLDYIGGKMVVVRSLLANLHLLVVPPCGLPLRNPVSPVLAKMREEIAQLTGQSASLSFELVEQVTAVLTHYCYQVLSLSVVWKAMQQQVDFAAMVPLQVFNCIRAAQTKDAALSAQQTLTEEQAIQEASQGEELASWDSFKKLIIGGGEVSAKLLAQLQALPTACYSTYGMTETLSHIALRKLNGDDASEWYYPFPRVELSTNEQQCLKINAPLVCAQPLQTNDVVTFNDQGGFQILGRLDNVINTGGVKVQTEMVEKALQHDAPPELEIQITSRPDDKFGRCIVLLYHFAESSELLQSQLSHYDSKEEYERACLMQLIAALPKYWRPKYCCRTELPRTATSKPDRATAAKLAASLPCWPVPHLPD</sequence>
<comment type="caution">
    <text evidence="2">The sequence shown here is derived from an EMBL/GenBank/DDBJ whole genome shotgun (WGS) entry which is preliminary data.</text>
</comment>
<evidence type="ECO:0000313" key="2">
    <source>
        <dbReference type="EMBL" id="HIX56103.1"/>
    </source>
</evidence>
<dbReference type="EMBL" id="DXEV01000029">
    <property type="protein sequence ID" value="HIX56103.1"/>
    <property type="molecule type" value="Genomic_DNA"/>
</dbReference>
<dbReference type="InterPro" id="IPR045851">
    <property type="entry name" value="AMP-bd_C_sf"/>
</dbReference>
<dbReference type="Proteomes" id="UP000886829">
    <property type="component" value="Unassembled WGS sequence"/>
</dbReference>
<protein>
    <submittedName>
        <fullName evidence="2">AMP-binding protein</fullName>
    </submittedName>
</protein>
<reference evidence="2" key="2">
    <citation type="submission" date="2021-04" db="EMBL/GenBank/DDBJ databases">
        <authorList>
            <person name="Gilroy R."/>
        </authorList>
    </citation>
    <scope>NUCLEOTIDE SEQUENCE</scope>
    <source>
        <strain evidence="2">USASDec5-558</strain>
    </source>
</reference>
<name>A0A9D1WBN5_9GAMM</name>
<dbReference type="Pfam" id="PF00501">
    <property type="entry name" value="AMP-binding"/>
    <property type="match status" value="1"/>
</dbReference>
<dbReference type="SUPFAM" id="SSF56801">
    <property type="entry name" value="Acetyl-CoA synthetase-like"/>
    <property type="match status" value="1"/>
</dbReference>
<dbReference type="PANTHER" id="PTHR43767">
    <property type="entry name" value="LONG-CHAIN-FATTY-ACID--COA LIGASE"/>
    <property type="match status" value="1"/>
</dbReference>
<dbReference type="Gene3D" id="3.40.50.12780">
    <property type="entry name" value="N-terminal domain of ligase-like"/>
    <property type="match status" value="2"/>
</dbReference>
<reference evidence="2" key="1">
    <citation type="journal article" date="2021" name="PeerJ">
        <title>Extensive microbial diversity within the chicken gut microbiome revealed by metagenomics and culture.</title>
        <authorList>
            <person name="Gilroy R."/>
            <person name="Ravi A."/>
            <person name="Getino M."/>
            <person name="Pursley I."/>
            <person name="Horton D.L."/>
            <person name="Alikhan N.F."/>
            <person name="Baker D."/>
            <person name="Gharbi K."/>
            <person name="Hall N."/>
            <person name="Watson M."/>
            <person name="Adriaenssens E.M."/>
            <person name="Foster-Nyarko E."/>
            <person name="Jarju S."/>
            <person name="Secka A."/>
            <person name="Antonio M."/>
            <person name="Oren A."/>
            <person name="Chaudhuri R.R."/>
            <person name="La Ragione R."/>
            <person name="Hildebrand F."/>
            <person name="Pallen M.J."/>
        </authorList>
    </citation>
    <scope>NUCLEOTIDE SEQUENCE</scope>
    <source>
        <strain evidence="2">USASDec5-558</strain>
    </source>
</reference>
<dbReference type="PANTHER" id="PTHR43767:SF1">
    <property type="entry name" value="NONRIBOSOMAL PEPTIDE SYNTHASE PES1 (EUROFUNG)-RELATED"/>
    <property type="match status" value="1"/>
</dbReference>
<dbReference type="InterPro" id="IPR050237">
    <property type="entry name" value="ATP-dep_AMP-bd_enzyme"/>
</dbReference>